<keyword evidence="2" id="KW-1185">Reference proteome</keyword>
<protein>
    <submittedName>
        <fullName evidence="1">Uncharacterized protein</fullName>
    </submittedName>
</protein>
<proteinExistence type="predicted"/>
<dbReference type="EMBL" id="JANPWB010000002">
    <property type="protein sequence ID" value="KAJ1206641.1"/>
    <property type="molecule type" value="Genomic_DNA"/>
</dbReference>
<dbReference type="Proteomes" id="UP001066276">
    <property type="component" value="Chromosome 1_2"/>
</dbReference>
<dbReference type="AlphaFoldDB" id="A0AAV7W1W5"/>
<organism evidence="1 2">
    <name type="scientific">Pleurodeles waltl</name>
    <name type="common">Iberian ribbed newt</name>
    <dbReference type="NCBI Taxonomy" id="8319"/>
    <lineage>
        <taxon>Eukaryota</taxon>
        <taxon>Metazoa</taxon>
        <taxon>Chordata</taxon>
        <taxon>Craniata</taxon>
        <taxon>Vertebrata</taxon>
        <taxon>Euteleostomi</taxon>
        <taxon>Amphibia</taxon>
        <taxon>Batrachia</taxon>
        <taxon>Caudata</taxon>
        <taxon>Salamandroidea</taxon>
        <taxon>Salamandridae</taxon>
        <taxon>Pleurodelinae</taxon>
        <taxon>Pleurodeles</taxon>
    </lineage>
</organism>
<accession>A0AAV7W1W5</accession>
<evidence type="ECO:0000313" key="1">
    <source>
        <dbReference type="EMBL" id="KAJ1206641.1"/>
    </source>
</evidence>
<sequence>MSAYGRDVRRTLLVCVLYFNGPRGRVFKRGSTTRLLFERIRRNNRRHDRGYKESPDEVKGYTLDETRVDWDKFVNKLDD</sequence>
<comment type="caution">
    <text evidence="1">The sequence shown here is derived from an EMBL/GenBank/DDBJ whole genome shotgun (WGS) entry which is preliminary data.</text>
</comment>
<gene>
    <name evidence="1" type="ORF">NDU88_002043</name>
</gene>
<reference evidence="1" key="1">
    <citation type="journal article" date="2022" name="bioRxiv">
        <title>Sequencing and chromosome-scale assembly of the giantPleurodeles waltlgenome.</title>
        <authorList>
            <person name="Brown T."/>
            <person name="Elewa A."/>
            <person name="Iarovenko S."/>
            <person name="Subramanian E."/>
            <person name="Araus A.J."/>
            <person name="Petzold A."/>
            <person name="Susuki M."/>
            <person name="Suzuki K.-i.T."/>
            <person name="Hayashi T."/>
            <person name="Toyoda A."/>
            <person name="Oliveira C."/>
            <person name="Osipova E."/>
            <person name="Leigh N.D."/>
            <person name="Simon A."/>
            <person name="Yun M.H."/>
        </authorList>
    </citation>
    <scope>NUCLEOTIDE SEQUENCE</scope>
    <source>
        <strain evidence="1">20211129_DDA</strain>
        <tissue evidence="1">Liver</tissue>
    </source>
</reference>
<name>A0AAV7W1W5_PLEWA</name>
<evidence type="ECO:0000313" key="2">
    <source>
        <dbReference type="Proteomes" id="UP001066276"/>
    </source>
</evidence>